<dbReference type="EMBL" id="CAKXZS010000014">
    <property type="protein sequence ID" value="CAH2399238.1"/>
    <property type="molecule type" value="Genomic_DNA"/>
</dbReference>
<dbReference type="Pfam" id="PF23812">
    <property type="entry name" value="Phage_TAC_18"/>
    <property type="match status" value="1"/>
</dbReference>
<dbReference type="Proteomes" id="UP001152604">
    <property type="component" value="Unassembled WGS sequence"/>
</dbReference>
<comment type="caution">
    <text evidence="1">The sequence shown here is derived from an EMBL/GenBank/DDBJ whole genome shotgun (WGS) entry which is preliminary data.</text>
</comment>
<organism evidence="1 2">
    <name type="scientific">Mesorhizobium ventifaucium</name>
    <dbReference type="NCBI Taxonomy" id="666020"/>
    <lineage>
        <taxon>Bacteria</taxon>
        <taxon>Pseudomonadati</taxon>
        <taxon>Pseudomonadota</taxon>
        <taxon>Alphaproteobacteria</taxon>
        <taxon>Hyphomicrobiales</taxon>
        <taxon>Phyllobacteriaceae</taxon>
        <taxon>Mesorhizobium</taxon>
    </lineage>
</organism>
<protein>
    <submittedName>
        <fullName evidence="1">Uncharacterized protein</fullName>
    </submittedName>
</protein>
<dbReference type="InterPro" id="IPR056919">
    <property type="entry name" value="Phage_TAC_18"/>
</dbReference>
<proteinExistence type="predicted"/>
<evidence type="ECO:0000313" key="2">
    <source>
        <dbReference type="Proteomes" id="UP001152604"/>
    </source>
</evidence>
<evidence type="ECO:0000313" key="1">
    <source>
        <dbReference type="EMBL" id="CAH2399238.1"/>
    </source>
</evidence>
<gene>
    <name evidence="1" type="ORF">MES4922_210165</name>
</gene>
<keyword evidence="2" id="KW-1185">Reference proteome</keyword>
<sequence>MRRPCRQEKGRVRPGRNKKLAAAFRYDLERNGQDKWLAKIAAEFPLELPREKVPTRPEEARAEYWHDFYWRAWEALRFDRQYGAMGGESPIAFIAYDAYARRYGLEGEAFDRFHTFMTAIDTEWLIHVAKKEGEAENK</sequence>
<name>A0ABN8JNI9_9HYPH</name>
<accession>A0ABN8JNI9</accession>
<reference evidence="1" key="1">
    <citation type="submission" date="2022-03" db="EMBL/GenBank/DDBJ databases">
        <authorList>
            <person name="Brunel B."/>
        </authorList>
    </citation>
    <scope>NUCLEOTIDE SEQUENCE</scope>
    <source>
        <strain evidence="1">STM4922sample</strain>
    </source>
</reference>